<feature type="domain" description="SMP-30/Gluconolactonase/LRE-like region" evidence="2">
    <location>
        <begin position="71"/>
        <end position="341"/>
    </location>
</feature>
<accession>A0A5C4SSI9</accession>
<evidence type="ECO:0000259" key="2">
    <source>
        <dbReference type="Pfam" id="PF08450"/>
    </source>
</evidence>
<protein>
    <submittedName>
        <fullName evidence="3">SMP-30/gluconolactonase/LRE family protein</fullName>
    </submittedName>
</protein>
<evidence type="ECO:0000313" key="3">
    <source>
        <dbReference type="EMBL" id="TNJ46581.1"/>
    </source>
</evidence>
<dbReference type="PANTHER" id="PTHR47572">
    <property type="entry name" value="LIPOPROTEIN-RELATED"/>
    <property type="match status" value="1"/>
</dbReference>
<dbReference type="InterPro" id="IPR013658">
    <property type="entry name" value="SGL"/>
</dbReference>
<dbReference type="InterPro" id="IPR051262">
    <property type="entry name" value="SMP-30/CGR1_Lactonase"/>
</dbReference>
<name>A0A5C4SSI9_9FLAO</name>
<evidence type="ECO:0000256" key="1">
    <source>
        <dbReference type="ARBA" id="ARBA00022801"/>
    </source>
</evidence>
<evidence type="ECO:0000313" key="4">
    <source>
        <dbReference type="Proteomes" id="UP000308713"/>
    </source>
</evidence>
<dbReference type="SUPFAM" id="SSF63829">
    <property type="entry name" value="Calcium-dependent phosphotriesterase"/>
    <property type="match status" value="1"/>
</dbReference>
<keyword evidence="4" id="KW-1185">Reference proteome</keyword>
<dbReference type="OrthoDB" id="241638at2"/>
<proteinExistence type="predicted"/>
<comment type="caution">
    <text evidence="3">The sequence shown here is derived from an EMBL/GenBank/DDBJ whole genome shotgun (WGS) entry which is preliminary data.</text>
</comment>
<dbReference type="PANTHER" id="PTHR47572:SF4">
    <property type="entry name" value="LACTONASE DRP35"/>
    <property type="match status" value="1"/>
</dbReference>
<dbReference type="EMBL" id="VDCS01000002">
    <property type="protein sequence ID" value="TNJ46581.1"/>
    <property type="molecule type" value="Genomic_DNA"/>
</dbReference>
<dbReference type="Pfam" id="PF08450">
    <property type="entry name" value="SGL"/>
    <property type="match status" value="1"/>
</dbReference>
<dbReference type="Proteomes" id="UP000308713">
    <property type="component" value="Unassembled WGS sequence"/>
</dbReference>
<dbReference type="GO" id="GO:0016787">
    <property type="term" value="F:hydrolase activity"/>
    <property type="evidence" value="ECO:0007669"/>
    <property type="project" value="UniProtKB-KW"/>
</dbReference>
<dbReference type="RefSeq" id="WP_139694952.1">
    <property type="nucleotide sequence ID" value="NZ_CP074074.1"/>
</dbReference>
<organism evidence="3 4">
    <name type="scientific">Allotamlana fucoidanivorans</name>
    <dbReference type="NCBI Taxonomy" id="2583814"/>
    <lineage>
        <taxon>Bacteria</taxon>
        <taxon>Pseudomonadati</taxon>
        <taxon>Bacteroidota</taxon>
        <taxon>Flavobacteriia</taxon>
        <taxon>Flavobacteriales</taxon>
        <taxon>Flavobacteriaceae</taxon>
        <taxon>Allotamlana</taxon>
    </lineage>
</organism>
<dbReference type="Gene3D" id="2.120.10.30">
    <property type="entry name" value="TolB, C-terminal domain"/>
    <property type="match status" value="1"/>
</dbReference>
<keyword evidence="1" id="KW-0378">Hydrolase</keyword>
<gene>
    <name evidence="3" type="ORF">FGF67_02820</name>
</gene>
<reference evidence="3 4" key="1">
    <citation type="submission" date="2019-05" db="EMBL/GenBank/DDBJ databases">
        <title>Tamlana fucoidanivorans sp. nov., isolated from the surface of algae collected from Fujian province in China.</title>
        <authorList>
            <person name="Li J."/>
        </authorList>
    </citation>
    <scope>NUCLEOTIDE SEQUENCE [LARGE SCALE GENOMIC DNA]</scope>
    <source>
        <strain evidence="3 4">CW2-9</strain>
    </source>
</reference>
<sequence>MRYVQLITFFFLSICLISCKNSTKYASIETGNTSNHDDVKANFSIEILDQRALKLLNPNSKIEILASGFSWTEGPLWIDNENSLLFSDIPRNKIYKLNSINDTLTYLKPSGYTSEQVSEKEPGSNGLLLNHNKQLVLMQQGDRRIAMMNAPLNQPEPTYVTLVNNFQEKRLNSPNDGVFDSNGNLYFTDPCYGLPLMEEDPERELDFNGVYCLLTNGDLILLDKLSKPNGIALSQDETKLYVAVSDASHAVWYSYDIKAPARIENKQLFYDATEIVKEKGVHIGLPDGLTITSEDYIFATGPEGVWLFTNQGDVIAKICTGLKTSNCTLSTDEKRLFLTASSYILAVNLN</sequence>
<dbReference type="AlphaFoldDB" id="A0A5C4SSI9"/>
<dbReference type="InterPro" id="IPR011042">
    <property type="entry name" value="6-blade_b-propeller_TolB-like"/>
</dbReference>